<dbReference type="InterPro" id="IPR023271">
    <property type="entry name" value="Aquaporin-like"/>
</dbReference>
<feature type="transmembrane region" description="Helical" evidence="5">
    <location>
        <begin position="38"/>
        <end position="59"/>
    </location>
</feature>
<dbReference type="OrthoDB" id="3374311at2"/>
<feature type="transmembrane region" description="Helical" evidence="5">
    <location>
        <begin position="226"/>
        <end position="251"/>
    </location>
</feature>
<comment type="caution">
    <text evidence="6">The sequence shown here is derived from an EMBL/GenBank/DDBJ whole genome shotgun (WGS) entry which is preliminary data.</text>
</comment>
<feature type="transmembrane region" description="Helical" evidence="5">
    <location>
        <begin position="112"/>
        <end position="134"/>
    </location>
</feature>
<feature type="transmembrane region" description="Helical" evidence="5">
    <location>
        <begin position="65"/>
        <end position="83"/>
    </location>
</feature>
<reference evidence="6 7" key="1">
    <citation type="submission" date="2017-12" db="EMBL/GenBank/DDBJ databases">
        <title>Sequencing the genomes of 1000 Actinobacteria strains.</title>
        <authorList>
            <person name="Klenk H.-P."/>
        </authorList>
    </citation>
    <scope>NUCLEOTIDE SEQUENCE [LARGE SCALE GENOMIC DNA]</scope>
    <source>
        <strain evidence="6 7">DSM 12806</strain>
    </source>
</reference>
<feature type="transmembrane region" description="Helical" evidence="5">
    <location>
        <begin position="186"/>
        <end position="206"/>
    </location>
</feature>
<dbReference type="Proteomes" id="UP000233781">
    <property type="component" value="Unassembled WGS sequence"/>
</dbReference>
<evidence type="ECO:0000256" key="5">
    <source>
        <dbReference type="SAM" id="Phobius"/>
    </source>
</evidence>
<keyword evidence="4 5" id="KW-0472">Membrane</keyword>
<evidence type="ECO:0000313" key="6">
    <source>
        <dbReference type="EMBL" id="PKW27349.1"/>
    </source>
</evidence>
<dbReference type="AlphaFoldDB" id="A0A2N3YKM0"/>
<keyword evidence="7" id="KW-1185">Reference proteome</keyword>
<dbReference type="GO" id="GO:0005886">
    <property type="term" value="C:plasma membrane"/>
    <property type="evidence" value="ECO:0007669"/>
    <property type="project" value="TreeGrafter"/>
</dbReference>
<organism evidence="6 7">
    <name type="scientific">Phycicoccus duodecadis</name>
    <dbReference type="NCBI Taxonomy" id="173053"/>
    <lineage>
        <taxon>Bacteria</taxon>
        <taxon>Bacillati</taxon>
        <taxon>Actinomycetota</taxon>
        <taxon>Actinomycetes</taxon>
        <taxon>Micrococcales</taxon>
        <taxon>Intrasporangiaceae</taxon>
        <taxon>Phycicoccus</taxon>
    </lineage>
</organism>
<protein>
    <submittedName>
        <fullName evidence="6">Formate/nitrite transporter FocA (FNT family)</fullName>
    </submittedName>
</protein>
<dbReference type="InterPro" id="IPR000292">
    <property type="entry name" value="For/NO2_transpt"/>
</dbReference>
<feature type="transmembrane region" description="Helical" evidence="5">
    <location>
        <begin position="154"/>
        <end position="174"/>
    </location>
</feature>
<dbReference type="PANTHER" id="PTHR30520:SF2">
    <property type="entry name" value="INNER MEMBRANE PROTEIN YFDC"/>
    <property type="match status" value="1"/>
</dbReference>
<keyword evidence="3 5" id="KW-1133">Transmembrane helix</keyword>
<dbReference type="Gene3D" id="1.20.1080.10">
    <property type="entry name" value="Glycerol uptake facilitator protein"/>
    <property type="match status" value="1"/>
</dbReference>
<keyword evidence="2 5" id="KW-0812">Transmembrane</keyword>
<gene>
    <name evidence="6" type="ORF">ATL31_2189</name>
</gene>
<evidence type="ECO:0000256" key="1">
    <source>
        <dbReference type="ARBA" id="ARBA00004141"/>
    </source>
</evidence>
<evidence type="ECO:0000313" key="7">
    <source>
        <dbReference type="Proteomes" id="UP000233781"/>
    </source>
</evidence>
<dbReference type="EMBL" id="PJNE01000001">
    <property type="protein sequence ID" value="PKW27349.1"/>
    <property type="molecule type" value="Genomic_DNA"/>
</dbReference>
<dbReference type="PANTHER" id="PTHR30520">
    <property type="entry name" value="FORMATE TRANSPORTER-RELATED"/>
    <property type="match status" value="1"/>
</dbReference>
<evidence type="ECO:0000256" key="3">
    <source>
        <dbReference type="ARBA" id="ARBA00022989"/>
    </source>
</evidence>
<dbReference type="RefSeq" id="WP_101395790.1">
    <property type="nucleotide sequence ID" value="NZ_PJNE01000001.1"/>
</dbReference>
<proteinExistence type="predicted"/>
<evidence type="ECO:0000256" key="4">
    <source>
        <dbReference type="ARBA" id="ARBA00023136"/>
    </source>
</evidence>
<evidence type="ECO:0000256" key="2">
    <source>
        <dbReference type="ARBA" id="ARBA00022692"/>
    </source>
</evidence>
<name>A0A2N3YKM0_9MICO</name>
<dbReference type="GO" id="GO:0015499">
    <property type="term" value="F:formate transmembrane transporter activity"/>
    <property type="evidence" value="ECO:0007669"/>
    <property type="project" value="TreeGrafter"/>
</dbReference>
<dbReference type="Pfam" id="PF01226">
    <property type="entry name" value="Form_Nir_trans"/>
    <property type="match status" value="1"/>
</dbReference>
<sequence>MSETDLPIDEQPDAEVDEAFERLVDEGHERLRRPLRELVATGLLGGIDVGVGILAYLVVKHATDSQLLAALAFSVGFVALLLAHSELFTENFLVPVAAAVAEKGPWLGLVRLWVVTLVTNVIGGSLVIWVILVARPDLHEVARETGEHYAGLGVTPKSFMLAVLGGLVITLMTRAQHSTDSLGVKIVPAVLFSAVLVGAELFHAVLDEIFIVGAAIAGSDITVAQFLQTMLWAALGNLVGGVGFVTMLRLVRSSPKVQKERERTT</sequence>
<comment type="subcellular location">
    <subcellularLocation>
        <location evidence="1">Membrane</location>
        <topology evidence="1">Multi-pass membrane protein</topology>
    </subcellularLocation>
</comment>
<accession>A0A2N3YKM0</accession>